<evidence type="ECO:0000313" key="1">
    <source>
        <dbReference type="EMBL" id="OMD30780.1"/>
    </source>
</evidence>
<dbReference type="InterPro" id="IPR012455">
    <property type="entry name" value="DUF1660"/>
</dbReference>
<comment type="caution">
    <text evidence="1">The sequence shown here is derived from an EMBL/GenBank/DDBJ whole genome shotgun (WGS) entry which is preliminary data.</text>
</comment>
<reference evidence="1 2" key="1">
    <citation type="submission" date="2016-11" db="EMBL/GenBank/DDBJ databases">
        <title>Paenibacillus species isolates.</title>
        <authorList>
            <person name="Beno S.M."/>
        </authorList>
    </citation>
    <scope>NUCLEOTIDE SEQUENCE [LARGE SCALE GENOMIC DNA]</scope>
    <source>
        <strain evidence="1 2">FSL H7-0433</strain>
    </source>
</reference>
<organism evidence="1 2">
    <name type="scientific">Paenibacillus odorifer</name>
    <dbReference type="NCBI Taxonomy" id="189426"/>
    <lineage>
        <taxon>Bacteria</taxon>
        <taxon>Bacillati</taxon>
        <taxon>Bacillota</taxon>
        <taxon>Bacilli</taxon>
        <taxon>Bacillales</taxon>
        <taxon>Paenibacillaceae</taxon>
        <taxon>Paenibacillus</taxon>
    </lineage>
</organism>
<evidence type="ECO:0000313" key="2">
    <source>
        <dbReference type="Proteomes" id="UP000187158"/>
    </source>
</evidence>
<name>A0ABX3GP33_9BACL</name>
<dbReference type="RefSeq" id="WP_076208670.1">
    <property type="nucleotide sequence ID" value="NZ_MPTD01000002.1"/>
</dbReference>
<dbReference type="Proteomes" id="UP000187158">
    <property type="component" value="Unassembled WGS sequence"/>
</dbReference>
<gene>
    <name evidence="1" type="ORF">BSO21_17895</name>
</gene>
<dbReference type="Pfam" id="PF07874">
    <property type="entry name" value="DUF1660"/>
    <property type="match status" value="1"/>
</dbReference>
<keyword evidence="2" id="KW-1185">Reference proteome</keyword>
<sequence>MRILCRLFGHKYDYNMRRWHKRCKRCGKTAL</sequence>
<dbReference type="EMBL" id="MPVP01000115">
    <property type="protein sequence ID" value="OMD30780.1"/>
    <property type="molecule type" value="Genomic_DNA"/>
</dbReference>
<protein>
    <submittedName>
        <fullName evidence="1">Uncharacterized protein</fullName>
    </submittedName>
</protein>
<proteinExistence type="predicted"/>
<accession>A0ABX3GP33</accession>